<evidence type="ECO:0000259" key="8">
    <source>
        <dbReference type="PROSITE" id="PS51562"/>
    </source>
</evidence>
<dbReference type="EMBL" id="KC977570">
    <property type="protein sequence ID" value="AGO82302.1"/>
    <property type="molecule type" value="Genomic_DNA"/>
</dbReference>
<accession>S4VPV3</accession>
<keyword evidence="5" id="KW-0949">S-adenosyl-L-methionine</keyword>
<dbReference type="Pfam" id="PF03291">
    <property type="entry name" value="mRNA_G-N7_MeTrfase"/>
    <property type="match status" value="1"/>
</dbReference>
<evidence type="ECO:0000313" key="9">
    <source>
        <dbReference type="EMBL" id="AGO82302.1"/>
    </source>
</evidence>
<protein>
    <recommendedName>
        <fullName evidence="2">mRNA (guanine-N(7))-methyltransferase</fullName>
        <ecNumber evidence="2">2.1.1.56</ecNumber>
    </recommendedName>
</protein>
<dbReference type="Proteomes" id="UP000201566">
    <property type="component" value="Segment"/>
</dbReference>
<sequence>MASTTTIVACAACRGGPIKCWRCAPSAPRTALSGSDSSGGGRDAVAAVRARSRRQTRSTTSSDGSTDASPRTRTPDPGTGHRGVGCARETGSGTDDGYDAPPPPPAKRDRRRSSRDDASGRRSEPPADRREIERTLARYVPDDEARARALAAMTPSGQAAREWYNARATETHDLLTSLAASRSLSCPSSSSSTSSSTSSSSSSSRAPSWSRADPLRDVRGAINFCKSVLIGRYVQPRCIVMDLGCGRGQDVAKLAYARPRHVLFVDASESALAEAERRWRRTRFAFPAAFVQDDFCAPDGLLAGRRVIVHRDDPQRAPGQRHHAVPDAECAVPDGADVVDAISCQFAIQHAFATRATALAFVANVRRALRPGGVFVGIVADGACIWELARRRAQTPLAVAVSRSPLRNGLVEHVAADDGDGDNATCCGRDTQKDACADGHGTDGSDGDGSGDDRQHPRRVVLVAPTAPTPVDSVESSDMAVAEAGRSHVPCALGVGAQGAPCPQHTVMFDDLVAMCVDAGLVLMASCDLATFFDIESINPRNASMLDRMRAPSRVDDPDDRQHMGLHRVFAFVRRASPPAAARLLTPTAADQSADGRRPASRARPSGRALSYVWSSDIAA</sequence>
<dbReference type="PROSITE" id="PS51562">
    <property type="entry name" value="RNA_CAP0_MT"/>
    <property type="match status" value="1"/>
</dbReference>
<reference evidence="9 10" key="1">
    <citation type="journal article" date="2013" name="Science">
        <title>Pandoraviruses: amoeba viruses with genomes up to 2.5 Mb reaching that of parasitic eukaryotes.</title>
        <authorList>
            <person name="Philippe N."/>
            <person name="Legendre M."/>
            <person name="Doutre G."/>
            <person name="Coute Y."/>
            <person name="Poirot O."/>
            <person name="Lescot M."/>
            <person name="Arslan D."/>
            <person name="Seltzer V."/>
            <person name="Bertaux L."/>
            <person name="Bruley C."/>
            <person name="Garin J."/>
            <person name="Claverie J.M."/>
            <person name="Abergel C."/>
        </authorList>
    </citation>
    <scope>NUCLEOTIDE SEQUENCE [LARGE SCALE GENOMIC DNA]</scope>
    <source>
        <strain evidence="9">Melbourne</strain>
    </source>
</reference>
<dbReference type="SUPFAM" id="SSF53335">
    <property type="entry name" value="S-adenosyl-L-methionine-dependent methyltransferases"/>
    <property type="match status" value="1"/>
</dbReference>
<feature type="region of interest" description="Disordered" evidence="7">
    <location>
        <begin position="26"/>
        <end position="134"/>
    </location>
</feature>
<dbReference type="CDD" id="cd02440">
    <property type="entry name" value="AdoMet_MTases"/>
    <property type="match status" value="1"/>
</dbReference>
<dbReference type="PANTHER" id="PTHR12189">
    <property type="entry name" value="MRNA GUANINE-7- METHYLTRANSFERASE"/>
    <property type="match status" value="1"/>
</dbReference>
<dbReference type="RefSeq" id="YP_008318971.1">
    <property type="nucleotide sequence ID" value="NC_021858.1"/>
</dbReference>
<gene>
    <name evidence="9" type="ORF">pdul_cds_309</name>
</gene>
<dbReference type="KEGG" id="vg:16511865"/>
<dbReference type="EC" id="2.1.1.56" evidence="2"/>
<dbReference type="GO" id="GO:0004482">
    <property type="term" value="F:mRNA 5'-cap (guanine-N7-)-methyltransferase activity"/>
    <property type="evidence" value="ECO:0007669"/>
    <property type="project" value="UniProtKB-EC"/>
</dbReference>
<keyword evidence="6" id="KW-0694">RNA-binding</keyword>
<dbReference type="GeneID" id="16511865"/>
<keyword evidence="3 9" id="KW-0489">Methyltransferase</keyword>
<feature type="region of interest" description="Disordered" evidence="7">
    <location>
        <begin position="183"/>
        <end position="211"/>
    </location>
</feature>
<evidence type="ECO:0000256" key="2">
    <source>
        <dbReference type="ARBA" id="ARBA00011926"/>
    </source>
</evidence>
<dbReference type="InterPro" id="IPR029063">
    <property type="entry name" value="SAM-dependent_MTases_sf"/>
</dbReference>
<evidence type="ECO:0000256" key="5">
    <source>
        <dbReference type="ARBA" id="ARBA00022691"/>
    </source>
</evidence>
<dbReference type="PANTHER" id="PTHR12189:SF3">
    <property type="entry name" value="MRNA (GUANINE-N(7))-METHYLTRANSFERASE"/>
    <property type="match status" value="1"/>
</dbReference>
<evidence type="ECO:0000256" key="3">
    <source>
        <dbReference type="ARBA" id="ARBA00022603"/>
    </source>
</evidence>
<keyword evidence="4 9" id="KW-0808">Transferase</keyword>
<comment type="similarity">
    <text evidence="1">In the N-terminal section; belongs to the dsDNA virus mRNA guanylyltransferase family.</text>
</comment>
<evidence type="ECO:0000256" key="1">
    <source>
        <dbReference type="ARBA" id="ARBA00008556"/>
    </source>
</evidence>
<dbReference type="Gene3D" id="3.40.50.150">
    <property type="entry name" value="Vaccinia Virus protein VP39"/>
    <property type="match status" value="1"/>
</dbReference>
<feature type="compositionally biased region" description="Low complexity" evidence="7">
    <location>
        <begin position="57"/>
        <end position="69"/>
    </location>
</feature>
<dbReference type="InterPro" id="IPR039753">
    <property type="entry name" value="RG7MT1"/>
</dbReference>
<dbReference type="InterPro" id="IPR004971">
    <property type="entry name" value="mRNA_G-N7_MeTrfase_dom"/>
</dbReference>
<feature type="compositionally biased region" description="Low complexity" evidence="7">
    <location>
        <begin position="183"/>
        <end position="210"/>
    </location>
</feature>
<evidence type="ECO:0000313" key="10">
    <source>
        <dbReference type="Proteomes" id="UP000201566"/>
    </source>
</evidence>
<name>S4VPV3_9VIRU</name>
<feature type="compositionally biased region" description="Basic and acidic residues" evidence="7">
    <location>
        <begin position="114"/>
        <end position="134"/>
    </location>
</feature>
<proteinExistence type="inferred from homology"/>
<evidence type="ECO:0000256" key="7">
    <source>
        <dbReference type="SAM" id="MobiDB-lite"/>
    </source>
</evidence>
<evidence type="ECO:0000256" key="6">
    <source>
        <dbReference type="ARBA" id="ARBA00022884"/>
    </source>
</evidence>
<evidence type="ECO:0000256" key="4">
    <source>
        <dbReference type="ARBA" id="ARBA00022679"/>
    </source>
</evidence>
<dbReference type="GO" id="GO:0003723">
    <property type="term" value="F:RNA binding"/>
    <property type="evidence" value="ECO:0007669"/>
    <property type="project" value="UniProtKB-KW"/>
</dbReference>
<organism evidence="9 10">
    <name type="scientific">Pandoravirus dulcis</name>
    <dbReference type="NCBI Taxonomy" id="1349409"/>
    <lineage>
        <taxon>Viruses</taxon>
        <taxon>Pandoravirus</taxon>
    </lineage>
</organism>
<feature type="domain" description="MRNA cap 0 methyltransferase" evidence="8">
    <location>
        <begin position="213"/>
        <end position="575"/>
    </location>
</feature>